<name>A0A8D8I533_CULPI</name>
<dbReference type="AlphaFoldDB" id="A0A8D8I533"/>
<dbReference type="EMBL" id="HBUE01339947">
    <property type="protein sequence ID" value="CAG6597909.1"/>
    <property type="molecule type" value="Transcribed_RNA"/>
</dbReference>
<accession>A0A8D8I533</accession>
<protein>
    <submittedName>
        <fullName evidence="1">(northern house mosquito) hypothetical protein</fullName>
    </submittedName>
</protein>
<organism evidence="1">
    <name type="scientific">Culex pipiens</name>
    <name type="common">House mosquito</name>
    <dbReference type="NCBI Taxonomy" id="7175"/>
    <lineage>
        <taxon>Eukaryota</taxon>
        <taxon>Metazoa</taxon>
        <taxon>Ecdysozoa</taxon>
        <taxon>Arthropoda</taxon>
        <taxon>Hexapoda</taxon>
        <taxon>Insecta</taxon>
        <taxon>Pterygota</taxon>
        <taxon>Neoptera</taxon>
        <taxon>Endopterygota</taxon>
        <taxon>Diptera</taxon>
        <taxon>Nematocera</taxon>
        <taxon>Culicoidea</taxon>
        <taxon>Culicidae</taxon>
        <taxon>Culicinae</taxon>
        <taxon>Culicini</taxon>
        <taxon>Culex</taxon>
        <taxon>Culex</taxon>
    </lineage>
</organism>
<reference evidence="1" key="1">
    <citation type="submission" date="2021-05" db="EMBL/GenBank/DDBJ databases">
        <authorList>
            <person name="Alioto T."/>
            <person name="Alioto T."/>
            <person name="Gomez Garrido J."/>
        </authorList>
    </citation>
    <scope>NUCLEOTIDE SEQUENCE</scope>
</reference>
<proteinExistence type="predicted"/>
<sequence>MCVFFVCARSRCLSPNRRRNSAARDAPDTLLSLLWFYDVAVTELRKCLLLKTTSKSGQQVELDTHRTVASSSWTAGYDIDIDRFASSQFHYFLNLHLPVHSRYSLFR</sequence>
<evidence type="ECO:0000313" key="1">
    <source>
        <dbReference type="EMBL" id="CAG6545746.1"/>
    </source>
</evidence>
<dbReference type="EMBL" id="HBUE01233093">
    <property type="protein sequence ID" value="CAG6545746.1"/>
    <property type="molecule type" value="Transcribed_RNA"/>
</dbReference>